<dbReference type="PROSITE" id="PS50842">
    <property type="entry name" value="EXPANSIN_EG45"/>
    <property type="match status" value="1"/>
</dbReference>
<comment type="caution">
    <text evidence="4">The sequence shown here is derived from an EMBL/GenBank/DDBJ whole genome shotgun (WGS) entry which is preliminary data.</text>
</comment>
<dbReference type="RefSeq" id="WP_140592449.1">
    <property type="nucleotide sequence ID" value="NZ_VFWZ01000002.1"/>
</dbReference>
<dbReference type="NCBIfam" id="NF041144">
    <property type="entry name" value="expansin_EXLX1"/>
    <property type="match status" value="1"/>
</dbReference>
<keyword evidence="5" id="KW-1185">Reference proteome</keyword>
<dbReference type="AlphaFoldDB" id="A0A504JN17"/>
<sequence>MKIKVFVFILFSICYLSVVAQCNSDIKTGQATFYKGIAGSAKGNCSLPVGINDTMHGALNTKDYDGSMACGACIEIKGPQGKAIVKIVDRCPGCKPGDIDITKEAFAKIGNINSGRVPVTWQFIPCKLSSGATIKVNFKAGSSKYWTGIQIRDAKEVVKTLAYFKGNSWIPVKRKMYNYFVATEGIHPPMKLKITSISGKTLILEDLLINDKKDIDTQRQF</sequence>
<dbReference type="Gene3D" id="2.40.40.10">
    <property type="entry name" value="RlpA-like domain"/>
    <property type="match status" value="1"/>
</dbReference>
<keyword evidence="1 2" id="KW-0732">Signal</keyword>
<dbReference type="SUPFAM" id="SSF49590">
    <property type="entry name" value="PHL pollen allergen"/>
    <property type="match status" value="1"/>
</dbReference>
<dbReference type="OrthoDB" id="5499927at2"/>
<evidence type="ECO:0000313" key="4">
    <source>
        <dbReference type="EMBL" id="TPN87810.1"/>
    </source>
</evidence>
<dbReference type="EMBL" id="VFWZ01000002">
    <property type="protein sequence ID" value="TPN87810.1"/>
    <property type="molecule type" value="Genomic_DNA"/>
</dbReference>
<feature type="chain" id="PRO_5021322301" evidence="2">
    <location>
        <begin position="21"/>
        <end position="221"/>
    </location>
</feature>
<name>A0A504JN17_9FLAO</name>
<organism evidence="4 5">
    <name type="scientific">Aquimarina algicola</name>
    <dbReference type="NCBI Taxonomy" id="2589995"/>
    <lineage>
        <taxon>Bacteria</taxon>
        <taxon>Pseudomonadati</taxon>
        <taxon>Bacteroidota</taxon>
        <taxon>Flavobacteriia</taxon>
        <taxon>Flavobacteriales</taxon>
        <taxon>Flavobacteriaceae</taxon>
        <taxon>Aquimarina</taxon>
    </lineage>
</organism>
<dbReference type="Pfam" id="PF03330">
    <property type="entry name" value="DPBB_1"/>
    <property type="match status" value="1"/>
</dbReference>
<dbReference type="InterPro" id="IPR007112">
    <property type="entry name" value="Expansin/allergen_DPBB_dom"/>
</dbReference>
<dbReference type="CDD" id="cd22272">
    <property type="entry name" value="DPBB_EXLX1-like"/>
    <property type="match status" value="1"/>
</dbReference>
<evidence type="ECO:0000259" key="3">
    <source>
        <dbReference type="PROSITE" id="PS50842"/>
    </source>
</evidence>
<dbReference type="InterPro" id="IPR051477">
    <property type="entry name" value="Expansin_CellWall"/>
</dbReference>
<protein>
    <submittedName>
        <fullName evidence="4">Endoglucanase</fullName>
    </submittedName>
</protein>
<dbReference type="Proteomes" id="UP000315540">
    <property type="component" value="Unassembled WGS sequence"/>
</dbReference>
<evidence type="ECO:0000256" key="1">
    <source>
        <dbReference type="ARBA" id="ARBA00022729"/>
    </source>
</evidence>
<proteinExistence type="predicted"/>
<dbReference type="PANTHER" id="PTHR31836">
    <property type="match status" value="1"/>
</dbReference>
<gene>
    <name evidence="4" type="ORF">FHK87_09560</name>
</gene>
<evidence type="ECO:0000256" key="2">
    <source>
        <dbReference type="SAM" id="SignalP"/>
    </source>
</evidence>
<reference evidence="4 5" key="1">
    <citation type="submission" date="2019-06" db="EMBL/GenBank/DDBJ databases">
        <authorList>
            <person name="Meng X."/>
        </authorList>
    </citation>
    <scope>NUCLEOTIDE SEQUENCE [LARGE SCALE GENOMIC DNA]</scope>
    <source>
        <strain evidence="4 5">M625</strain>
    </source>
</reference>
<dbReference type="Gene3D" id="2.60.40.760">
    <property type="entry name" value="Expansin, cellulose-binding-like domain"/>
    <property type="match status" value="1"/>
</dbReference>
<dbReference type="InterPro" id="IPR036908">
    <property type="entry name" value="RlpA-like_sf"/>
</dbReference>
<dbReference type="InterPro" id="IPR049818">
    <property type="entry name" value="Expansin_EXLX1-like"/>
</dbReference>
<dbReference type="InterPro" id="IPR009009">
    <property type="entry name" value="RlpA-like_DPBB"/>
</dbReference>
<dbReference type="InterPro" id="IPR036749">
    <property type="entry name" value="Expansin_CBD_sf"/>
</dbReference>
<feature type="signal peptide" evidence="2">
    <location>
        <begin position="1"/>
        <end position="20"/>
    </location>
</feature>
<accession>A0A504JN17</accession>
<dbReference type="SUPFAM" id="SSF50685">
    <property type="entry name" value="Barwin-like endoglucanases"/>
    <property type="match status" value="1"/>
</dbReference>
<dbReference type="PANTHER" id="PTHR31836:SF21">
    <property type="entry name" value="EXPANSIN-LIKE PROTEIN 7"/>
    <property type="match status" value="1"/>
</dbReference>
<feature type="domain" description="Expansin-like EG45" evidence="3">
    <location>
        <begin position="29"/>
        <end position="131"/>
    </location>
</feature>
<evidence type="ECO:0000313" key="5">
    <source>
        <dbReference type="Proteomes" id="UP000315540"/>
    </source>
</evidence>